<feature type="chain" id="PRO_5018180144" evidence="1">
    <location>
        <begin position="22"/>
        <end position="414"/>
    </location>
</feature>
<proteinExistence type="predicted"/>
<sequence>MNRAIRNAVLSFAAAAGLAGAAAAETLHPWVVLGPQGAVVRTATTDAACPRIRYDDFDRPMQVRVGPWQDYPHTVCEAPLPGIVKSVTFAGRPVPVPPPDPQRIVLLGDTGCRIRGGFAQACNDPAEWPFARLAATAAGLKPDLVIHVGDYHYRESPCPQPSAGCEGSPYGYNWATWQADFFTPAAPLLATAPWVMVRGNHEDCRRAGHGWYRYLEPRVRPVDCEAFTEPYRITLGDFSLVVLDTAHALDQRPPQPLIERYRPQIEQARALATPTSWLLAHHPIYAIWRFEGQERRPIETNQTLLAASEGLGPDPFPVVFSGHIHRFDVFRFAGQRPSQVIVGGGGTAIDGALNDGPPSYAIAGMEVVERTSEKGFLFLLLERAGAEWQASVMDVEGRVVRRCRLEGKNFSCPQ</sequence>
<feature type="signal peptide" evidence="1">
    <location>
        <begin position="1"/>
        <end position="21"/>
    </location>
</feature>
<comment type="caution">
    <text evidence="3">The sequence shown here is derived from an EMBL/GenBank/DDBJ whole genome shotgun (WGS) entry which is preliminary data.</text>
</comment>
<evidence type="ECO:0000313" key="4">
    <source>
        <dbReference type="Proteomes" id="UP000278222"/>
    </source>
</evidence>
<keyword evidence="4" id="KW-1185">Reference proteome</keyword>
<dbReference type="GO" id="GO:0016787">
    <property type="term" value="F:hydrolase activity"/>
    <property type="evidence" value="ECO:0007669"/>
    <property type="project" value="InterPro"/>
</dbReference>
<dbReference type="OrthoDB" id="9763403at2"/>
<accession>A0A3N1M9P9</accession>
<dbReference type="InterPro" id="IPR004843">
    <property type="entry name" value="Calcineurin-like_PHP"/>
</dbReference>
<evidence type="ECO:0000259" key="2">
    <source>
        <dbReference type="Pfam" id="PF00149"/>
    </source>
</evidence>
<dbReference type="RefSeq" id="WP_123688901.1">
    <property type="nucleotide sequence ID" value="NZ_AP019700.1"/>
</dbReference>
<dbReference type="Gene3D" id="3.60.21.10">
    <property type="match status" value="1"/>
</dbReference>
<dbReference type="SUPFAM" id="SSF56300">
    <property type="entry name" value="Metallo-dependent phosphatases"/>
    <property type="match status" value="1"/>
</dbReference>
<protein>
    <submittedName>
        <fullName evidence="3">Calcineurin-like phosphoesterase family protein</fullName>
    </submittedName>
</protein>
<dbReference type="InterPro" id="IPR029052">
    <property type="entry name" value="Metallo-depent_PP-like"/>
</dbReference>
<feature type="domain" description="Calcineurin-like phosphoesterase" evidence="2">
    <location>
        <begin position="103"/>
        <end position="326"/>
    </location>
</feature>
<dbReference type="Proteomes" id="UP000278222">
    <property type="component" value="Unassembled WGS sequence"/>
</dbReference>
<dbReference type="AlphaFoldDB" id="A0A3N1M9P9"/>
<gene>
    <name evidence="3" type="ORF">EDC65_1298</name>
</gene>
<name>A0A3N1M9P9_9PROT</name>
<reference evidence="3 4" key="1">
    <citation type="submission" date="2018-11" db="EMBL/GenBank/DDBJ databases">
        <title>Genomic Encyclopedia of Type Strains, Phase IV (KMG-IV): sequencing the most valuable type-strain genomes for metagenomic binning, comparative biology and taxonomic classification.</title>
        <authorList>
            <person name="Goeker M."/>
        </authorList>
    </citation>
    <scope>NUCLEOTIDE SEQUENCE [LARGE SCALE GENOMIC DNA]</scope>
    <source>
        <strain evidence="3 4">DSM 5900</strain>
    </source>
</reference>
<dbReference type="EMBL" id="RJKX01000013">
    <property type="protein sequence ID" value="ROP99519.1"/>
    <property type="molecule type" value="Genomic_DNA"/>
</dbReference>
<organism evidence="3 4">
    <name type="scientific">Stella humosa</name>
    <dbReference type="NCBI Taxonomy" id="94"/>
    <lineage>
        <taxon>Bacteria</taxon>
        <taxon>Pseudomonadati</taxon>
        <taxon>Pseudomonadota</taxon>
        <taxon>Alphaproteobacteria</taxon>
        <taxon>Rhodospirillales</taxon>
        <taxon>Stellaceae</taxon>
        <taxon>Stella</taxon>
    </lineage>
</organism>
<evidence type="ECO:0000256" key="1">
    <source>
        <dbReference type="SAM" id="SignalP"/>
    </source>
</evidence>
<evidence type="ECO:0000313" key="3">
    <source>
        <dbReference type="EMBL" id="ROP99519.1"/>
    </source>
</evidence>
<dbReference type="Pfam" id="PF00149">
    <property type="entry name" value="Metallophos"/>
    <property type="match status" value="1"/>
</dbReference>
<keyword evidence="1" id="KW-0732">Signal</keyword>